<evidence type="ECO:0000256" key="10">
    <source>
        <dbReference type="ARBA" id="ARBA00023242"/>
    </source>
</evidence>
<evidence type="ECO:0000256" key="6">
    <source>
        <dbReference type="ARBA" id="ARBA00023015"/>
    </source>
</evidence>
<dbReference type="InterPro" id="IPR006612">
    <property type="entry name" value="THAP_Znf"/>
</dbReference>
<keyword evidence="8 12" id="KW-0238">DNA-binding</keyword>
<dbReference type="InterPro" id="IPR038441">
    <property type="entry name" value="THAP_Znf_sf"/>
</dbReference>
<dbReference type="SMART" id="SM00692">
    <property type="entry name" value="DM3"/>
    <property type="match status" value="1"/>
</dbReference>
<dbReference type="InterPro" id="IPR026516">
    <property type="entry name" value="THAP1/10"/>
</dbReference>
<dbReference type="PANTHER" id="PTHR46600:SF1">
    <property type="entry name" value="THAP DOMAIN-CONTAINING PROTEIN 1"/>
    <property type="match status" value="1"/>
</dbReference>
<keyword evidence="7" id="KW-0175">Coiled coil</keyword>
<dbReference type="GO" id="GO:0005654">
    <property type="term" value="C:nucleoplasm"/>
    <property type="evidence" value="ECO:0007669"/>
    <property type="project" value="UniProtKB-SubCell"/>
</dbReference>
<comment type="subcellular location">
    <subcellularLocation>
        <location evidence="1">Nucleus</location>
        <location evidence="1">Nucleoplasm</location>
    </subcellularLocation>
</comment>
<keyword evidence="3" id="KW-0479">Metal-binding</keyword>
<evidence type="ECO:0000313" key="14">
    <source>
        <dbReference type="EMBL" id="MBY27018.1"/>
    </source>
</evidence>
<proteinExistence type="inferred from homology"/>
<organism evidence="14">
    <name type="scientific">Schizaphis graminum</name>
    <name type="common">Green bug aphid</name>
    <dbReference type="NCBI Taxonomy" id="13262"/>
    <lineage>
        <taxon>Eukaryota</taxon>
        <taxon>Metazoa</taxon>
        <taxon>Ecdysozoa</taxon>
        <taxon>Arthropoda</taxon>
        <taxon>Hexapoda</taxon>
        <taxon>Insecta</taxon>
        <taxon>Pterygota</taxon>
        <taxon>Neoptera</taxon>
        <taxon>Paraneoptera</taxon>
        <taxon>Hemiptera</taxon>
        <taxon>Sternorrhyncha</taxon>
        <taxon>Aphidomorpha</taxon>
        <taxon>Aphidoidea</taxon>
        <taxon>Aphididae</taxon>
        <taxon>Aphidini</taxon>
        <taxon>Schizaphis</taxon>
    </lineage>
</organism>
<comment type="similarity">
    <text evidence="2">Belongs to the THAP1 family.</text>
</comment>
<evidence type="ECO:0000259" key="13">
    <source>
        <dbReference type="PROSITE" id="PS50950"/>
    </source>
</evidence>
<sequence length="142" mass="16259">MLNRRKETLAFIEFPKKNGIREQWLEFFKECGKDISTIKSTTAICSEHFKPDDFMKYLRNKILNENAVPSIVVNRLKYAKKAVPEVLAQFVNHSKHGVCLQGVSPLPDEPELELVYSEPSTIEEAYTVNKPKTDSITLVMIT</sequence>
<gene>
    <name evidence="14" type="ORF">g.144</name>
</gene>
<keyword evidence="6" id="KW-0805">Transcription regulation</keyword>
<evidence type="ECO:0000256" key="2">
    <source>
        <dbReference type="ARBA" id="ARBA00006177"/>
    </source>
</evidence>
<protein>
    <recommendedName>
        <fullName evidence="13">THAP-type domain-containing protein</fullName>
    </recommendedName>
</protein>
<dbReference type="SMART" id="SM00980">
    <property type="entry name" value="THAP"/>
    <property type="match status" value="1"/>
</dbReference>
<dbReference type="GO" id="GO:0008270">
    <property type="term" value="F:zinc ion binding"/>
    <property type="evidence" value="ECO:0007669"/>
    <property type="project" value="UniProtKB-KW"/>
</dbReference>
<keyword evidence="10" id="KW-0539">Nucleus</keyword>
<evidence type="ECO:0000256" key="9">
    <source>
        <dbReference type="ARBA" id="ARBA00023163"/>
    </source>
</evidence>
<dbReference type="Gene3D" id="6.20.210.20">
    <property type="entry name" value="THAP domain"/>
    <property type="match status" value="1"/>
</dbReference>
<evidence type="ECO:0000256" key="1">
    <source>
        <dbReference type="ARBA" id="ARBA00004642"/>
    </source>
</evidence>
<keyword evidence="4 12" id="KW-0863">Zinc-finger</keyword>
<feature type="domain" description="THAP-type" evidence="13">
    <location>
        <begin position="1"/>
        <end position="72"/>
    </location>
</feature>
<evidence type="ECO:0000256" key="7">
    <source>
        <dbReference type="ARBA" id="ARBA00023054"/>
    </source>
</evidence>
<dbReference type="PANTHER" id="PTHR46600">
    <property type="entry name" value="THAP DOMAIN-CONTAINING"/>
    <property type="match status" value="1"/>
</dbReference>
<keyword evidence="9" id="KW-0804">Transcription</keyword>
<dbReference type="AlphaFoldDB" id="A0A2S2PCU6"/>
<evidence type="ECO:0000256" key="4">
    <source>
        <dbReference type="ARBA" id="ARBA00022771"/>
    </source>
</evidence>
<reference evidence="14" key="1">
    <citation type="submission" date="2018-04" db="EMBL/GenBank/DDBJ databases">
        <title>Transcriptome of Schizaphis graminum biotype I.</title>
        <authorList>
            <person name="Scully E.D."/>
            <person name="Geib S.M."/>
            <person name="Palmer N.A."/>
            <person name="Koch K."/>
            <person name="Bradshaw J."/>
            <person name="Heng-Moss T."/>
            <person name="Sarath G."/>
        </authorList>
    </citation>
    <scope>NUCLEOTIDE SEQUENCE</scope>
</reference>
<dbReference type="PROSITE" id="PS50950">
    <property type="entry name" value="ZF_THAP"/>
    <property type="match status" value="1"/>
</dbReference>
<dbReference type="SUPFAM" id="SSF57716">
    <property type="entry name" value="Glucocorticoid receptor-like (DNA-binding domain)"/>
    <property type="match status" value="1"/>
</dbReference>
<evidence type="ECO:0000256" key="3">
    <source>
        <dbReference type="ARBA" id="ARBA00022723"/>
    </source>
</evidence>
<dbReference type="EMBL" id="GGMR01014399">
    <property type="protein sequence ID" value="MBY27018.1"/>
    <property type="molecule type" value="Transcribed_RNA"/>
</dbReference>
<evidence type="ECO:0000256" key="8">
    <source>
        <dbReference type="ARBA" id="ARBA00023125"/>
    </source>
</evidence>
<evidence type="ECO:0000256" key="11">
    <source>
        <dbReference type="ARBA" id="ARBA00023306"/>
    </source>
</evidence>
<accession>A0A2S2PCU6</accession>
<dbReference type="GO" id="GO:0043565">
    <property type="term" value="F:sequence-specific DNA binding"/>
    <property type="evidence" value="ECO:0007669"/>
    <property type="project" value="InterPro"/>
</dbReference>
<evidence type="ECO:0000256" key="12">
    <source>
        <dbReference type="PROSITE-ProRule" id="PRU00309"/>
    </source>
</evidence>
<keyword evidence="11" id="KW-0131">Cell cycle</keyword>
<keyword evidence="5" id="KW-0862">Zinc</keyword>
<name>A0A2S2PCU6_SCHGA</name>
<dbReference type="Pfam" id="PF05485">
    <property type="entry name" value="THAP"/>
    <property type="match status" value="1"/>
</dbReference>
<evidence type="ECO:0000256" key="5">
    <source>
        <dbReference type="ARBA" id="ARBA00022833"/>
    </source>
</evidence>